<reference evidence="1" key="1">
    <citation type="submission" date="2018-06" db="EMBL/GenBank/DDBJ databases">
        <authorList>
            <person name="Ashton P.M."/>
            <person name="Dallman T."/>
            <person name="Nair S."/>
            <person name="De Pinna E."/>
            <person name="Peters T."/>
            <person name="Grant K."/>
        </authorList>
    </citation>
    <scope>NUCLEOTIDE SEQUENCE</scope>
    <source>
        <strain evidence="1">430336</strain>
    </source>
</reference>
<gene>
    <name evidence="1" type="ORF">DM035_26950</name>
</gene>
<organism evidence="1">
    <name type="scientific">Salmonella enterica subsp. enterica serovar Kottbus</name>
    <dbReference type="NCBI Taxonomy" id="224727"/>
    <lineage>
        <taxon>Bacteria</taxon>
        <taxon>Pseudomonadati</taxon>
        <taxon>Pseudomonadota</taxon>
        <taxon>Gammaproteobacteria</taxon>
        <taxon>Enterobacterales</taxon>
        <taxon>Enterobacteriaceae</taxon>
        <taxon>Salmonella</taxon>
    </lineage>
</organism>
<protein>
    <submittedName>
        <fullName evidence="1">Uncharacterized protein</fullName>
    </submittedName>
</protein>
<dbReference type="AlphaFoldDB" id="A0A5J0SIE5"/>
<name>A0A5J0SIE5_SALET</name>
<accession>A0A5J0SIE5</accession>
<comment type="caution">
    <text evidence="1">The sequence shown here is derived from an EMBL/GenBank/DDBJ whole genome shotgun (WGS) entry which is preliminary data.</text>
</comment>
<sequence length="89" mass="9545">MVRPVKPPVIPAAPVRQFISLNDRNAVRADTIVRVCVQGDYLMVQTRDGEIHQADGLYAGSVWQAKSRLLEQIEAALAVSAVSGGSDGN</sequence>
<dbReference type="EMBL" id="AAGQTM010000106">
    <property type="protein sequence ID" value="EBQ9797731.1"/>
    <property type="molecule type" value="Genomic_DNA"/>
</dbReference>
<evidence type="ECO:0000313" key="1">
    <source>
        <dbReference type="EMBL" id="EBQ9797731.1"/>
    </source>
</evidence>
<proteinExistence type="predicted"/>